<name>A0A315W669_GAMAF</name>
<evidence type="ECO:0000313" key="2">
    <source>
        <dbReference type="Proteomes" id="UP000250572"/>
    </source>
</evidence>
<dbReference type="EMBL" id="NHOQ01000416">
    <property type="protein sequence ID" value="PWA30378.1"/>
    <property type="molecule type" value="Genomic_DNA"/>
</dbReference>
<dbReference type="GO" id="GO:0003924">
    <property type="term" value="F:GTPase activity"/>
    <property type="evidence" value="ECO:0007669"/>
    <property type="project" value="TreeGrafter"/>
</dbReference>
<accession>A0A315W669</accession>
<reference evidence="1 2" key="1">
    <citation type="journal article" date="2018" name="G3 (Bethesda)">
        <title>A High-Quality Reference Genome for the Invasive Mosquitofish Gambusia affinis Using a Chicago Library.</title>
        <authorList>
            <person name="Hoffberg S.L."/>
            <person name="Troendle N.J."/>
            <person name="Glenn T.C."/>
            <person name="Mahmud O."/>
            <person name="Louha S."/>
            <person name="Chalopin D."/>
            <person name="Bennetzen J.L."/>
            <person name="Mauricio R."/>
        </authorList>
    </citation>
    <scope>NUCLEOTIDE SEQUENCE [LARGE SCALE GENOMIC DNA]</scope>
    <source>
        <strain evidence="1">NE01/NJP1002.9</strain>
        <tissue evidence="1">Muscle</tissue>
    </source>
</reference>
<organism evidence="1 2">
    <name type="scientific">Gambusia affinis</name>
    <name type="common">Western mosquitofish</name>
    <name type="synonym">Heterandria affinis</name>
    <dbReference type="NCBI Taxonomy" id="33528"/>
    <lineage>
        <taxon>Eukaryota</taxon>
        <taxon>Metazoa</taxon>
        <taxon>Chordata</taxon>
        <taxon>Craniata</taxon>
        <taxon>Vertebrata</taxon>
        <taxon>Euteleostomi</taxon>
        <taxon>Actinopterygii</taxon>
        <taxon>Neopterygii</taxon>
        <taxon>Teleostei</taxon>
        <taxon>Neoteleostei</taxon>
        <taxon>Acanthomorphata</taxon>
        <taxon>Ovalentaria</taxon>
        <taxon>Atherinomorphae</taxon>
        <taxon>Cyprinodontiformes</taxon>
        <taxon>Poeciliidae</taxon>
        <taxon>Poeciliinae</taxon>
        <taxon>Gambusia</taxon>
    </lineage>
</organism>
<dbReference type="GO" id="GO:0005829">
    <property type="term" value="C:cytosol"/>
    <property type="evidence" value="ECO:0007669"/>
    <property type="project" value="TreeGrafter"/>
</dbReference>
<dbReference type="GO" id="GO:0043022">
    <property type="term" value="F:ribosome binding"/>
    <property type="evidence" value="ECO:0007669"/>
    <property type="project" value="TreeGrafter"/>
</dbReference>
<proteinExistence type="predicted"/>
<dbReference type="GO" id="GO:0042256">
    <property type="term" value="P:cytosolic ribosome assembly"/>
    <property type="evidence" value="ECO:0007669"/>
    <property type="project" value="TreeGrafter"/>
</dbReference>
<evidence type="ECO:0000313" key="1">
    <source>
        <dbReference type="EMBL" id="PWA30378.1"/>
    </source>
</evidence>
<dbReference type="SUPFAM" id="SSF52540">
    <property type="entry name" value="P-loop containing nucleoside triphosphate hydrolases"/>
    <property type="match status" value="1"/>
</dbReference>
<dbReference type="AlphaFoldDB" id="A0A315W669"/>
<dbReference type="GO" id="GO:1990904">
    <property type="term" value="C:ribonucleoprotein complex"/>
    <property type="evidence" value="ECO:0007669"/>
    <property type="project" value="TreeGrafter"/>
</dbReference>
<dbReference type="Gene3D" id="3.90.1430.10">
    <property type="entry name" value="Yeast translation eEF2 (G' domain)"/>
    <property type="match status" value="1"/>
</dbReference>
<dbReference type="PANTHER" id="PTHR42908">
    <property type="entry name" value="TRANSLATION ELONGATION FACTOR-RELATED"/>
    <property type="match status" value="1"/>
</dbReference>
<gene>
    <name evidence="1" type="ORF">CCH79_00020583</name>
</gene>
<keyword evidence="2" id="KW-1185">Reference proteome</keyword>
<protein>
    <submittedName>
        <fullName evidence="1">Uncharacterized protein</fullName>
    </submittedName>
</protein>
<comment type="caution">
    <text evidence="1">The sequence shown here is derived from an EMBL/GenBank/DDBJ whole genome shotgun (WGS) entry which is preliminary data.</text>
</comment>
<dbReference type="FunFam" id="3.90.1430.10:FF:000002">
    <property type="entry name" value="Elongation factor like GTPase 1"/>
    <property type="match status" value="1"/>
</dbReference>
<dbReference type="InterPro" id="IPR027417">
    <property type="entry name" value="P-loop_NTPase"/>
</dbReference>
<feature type="non-terminal residue" evidence="1">
    <location>
        <position position="204"/>
    </location>
</feature>
<dbReference type="PANTHER" id="PTHR42908:SF3">
    <property type="entry name" value="ELONGATION FACTOR-LIKE GTPASE 1"/>
    <property type="match status" value="1"/>
</dbReference>
<dbReference type="Proteomes" id="UP000250572">
    <property type="component" value="Unassembled WGS sequence"/>
</dbReference>
<sequence length="204" mass="23305">MYSQKMGIRIEVLLKTLWGDFYLNTKIQRIMKGAQTKGKKPLFVQLVLDNIWSLYDAVVIRRDEQKVEKVMTSLGIKVMTRDLRHSDPKVLLFAICNQWLPTPAMVCEKLPSPLEMTAEKVEKLMSVGNRRFDSLPERTQELKTGPDLTLIDSIGSAVRSAVRMRSDSPYILGAVSHFAPHHEKIYVFMTLAGMTEKRFVKYAG</sequence>